<proteinExistence type="predicted"/>
<evidence type="ECO:0000313" key="1">
    <source>
        <dbReference type="EMBL" id="RIQ12168.1"/>
    </source>
</evidence>
<feature type="non-terminal residue" evidence="1">
    <location>
        <position position="1"/>
    </location>
</feature>
<gene>
    <name evidence="1" type="ORF">DLN06_27740</name>
</gene>
<reference evidence="1" key="1">
    <citation type="submission" date="2018-08" db="EMBL/GenBank/DDBJ databases">
        <title>Whole genome sequencing of Salmonella enterica serotype newport.</title>
        <authorList>
            <person name="Bell R."/>
        </authorList>
    </citation>
    <scope>NUCLEOTIDE SEQUENCE [LARGE SCALE GENOMIC DNA]</scope>
    <source>
        <strain evidence="1">CFSAN000835</strain>
    </source>
</reference>
<sequence length="68" mass="7404">TKAIACGLAYYAEDDKASVKLQRFIQQNGLLTSAAKVIGLPKDHPVTLDVAYQYLALDAENLIPTIQL</sequence>
<accession>A0A658IBQ4</accession>
<protein>
    <submittedName>
        <fullName evidence="1">Mannitol dehydrogenase</fullName>
    </submittedName>
</protein>
<comment type="caution">
    <text evidence="1">The sequence shown here is derived from an EMBL/GenBank/DDBJ whole genome shotgun (WGS) entry which is preliminary data.</text>
</comment>
<organism evidence="1">
    <name type="scientific">Salmonella enterica subsp. enterica serovar Newport str. CFSAN000835</name>
    <dbReference type="NCBI Taxonomy" id="1299174"/>
    <lineage>
        <taxon>Bacteria</taxon>
        <taxon>Pseudomonadati</taxon>
        <taxon>Pseudomonadota</taxon>
        <taxon>Gammaproteobacteria</taxon>
        <taxon>Enterobacterales</taxon>
        <taxon>Enterobacteriaceae</taxon>
        <taxon>Salmonella</taxon>
    </lineage>
</organism>
<dbReference type="Proteomes" id="UP000839534">
    <property type="component" value="Unassembled WGS sequence"/>
</dbReference>
<dbReference type="EMBL" id="QWJV01000439">
    <property type="protein sequence ID" value="RIQ12168.1"/>
    <property type="molecule type" value="Genomic_DNA"/>
</dbReference>
<dbReference type="AlphaFoldDB" id="A0A658IBQ4"/>
<name>A0A658IBQ4_SALNE</name>